<keyword evidence="1" id="KW-0378">Hydrolase</keyword>
<dbReference type="Proteomes" id="UP000235672">
    <property type="component" value="Unassembled WGS sequence"/>
</dbReference>
<dbReference type="InterPro" id="IPR029033">
    <property type="entry name" value="His_PPase_superfam"/>
</dbReference>
<dbReference type="SUPFAM" id="SSF53254">
    <property type="entry name" value="Phosphoglycerate mutase-like"/>
    <property type="match status" value="1"/>
</dbReference>
<keyword evidence="7" id="KW-1185">Reference proteome</keyword>
<dbReference type="EMBL" id="KZ613528">
    <property type="protein sequence ID" value="PMD13690.1"/>
    <property type="molecule type" value="Genomic_DNA"/>
</dbReference>
<dbReference type="InterPro" id="IPR000560">
    <property type="entry name" value="His_Pase_clade-2"/>
</dbReference>
<evidence type="ECO:0000313" key="6">
    <source>
        <dbReference type="EMBL" id="PMD13690.1"/>
    </source>
</evidence>
<feature type="chain" id="PRO_5014344811" evidence="5">
    <location>
        <begin position="21"/>
        <end position="510"/>
    </location>
</feature>
<dbReference type="GO" id="GO:0003993">
    <property type="term" value="F:acid phosphatase activity"/>
    <property type="evidence" value="ECO:0007669"/>
    <property type="project" value="TreeGrafter"/>
</dbReference>
<keyword evidence="4" id="KW-1015">Disulfide bond</keyword>
<feature type="signal peptide" evidence="5">
    <location>
        <begin position="1"/>
        <end position="20"/>
    </location>
</feature>
<name>A0A2J6PI41_9HELO</name>
<gene>
    <name evidence="6" type="ORF">NA56DRAFT_682878</name>
</gene>
<proteinExistence type="predicted"/>
<dbReference type="InterPro" id="IPR016274">
    <property type="entry name" value="Histidine_acid_Pase_euk"/>
</dbReference>
<dbReference type="PIRSF" id="PIRSF000894">
    <property type="entry name" value="Acid_phosphatase"/>
    <property type="match status" value="1"/>
</dbReference>
<keyword evidence="2" id="KW-0325">Glycoprotein</keyword>
<organism evidence="6 7">
    <name type="scientific">Hyaloscypha hepaticicola</name>
    <dbReference type="NCBI Taxonomy" id="2082293"/>
    <lineage>
        <taxon>Eukaryota</taxon>
        <taxon>Fungi</taxon>
        <taxon>Dikarya</taxon>
        <taxon>Ascomycota</taxon>
        <taxon>Pezizomycotina</taxon>
        <taxon>Leotiomycetes</taxon>
        <taxon>Helotiales</taxon>
        <taxon>Hyaloscyphaceae</taxon>
        <taxon>Hyaloscypha</taxon>
    </lineage>
</organism>
<reference evidence="6 7" key="1">
    <citation type="submission" date="2016-05" db="EMBL/GenBank/DDBJ databases">
        <title>A degradative enzymes factory behind the ericoid mycorrhizal symbiosis.</title>
        <authorList>
            <consortium name="DOE Joint Genome Institute"/>
            <person name="Martino E."/>
            <person name="Morin E."/>
            <person name="Grelet G."/>
            <person name="Kuo A."/>
            <person name="Kohler A."/>
            <person name="Daghino S."/>
            <person name="Barry K."/>
            <person name="Choi C."/>
            <person name="Cichocki N."/>
            <person name="Clum A."/>
            <person name="Copeland A."/>
            <person name="Hainaut M."/>
            <person name="Haridas S."/>
            <person name="Labutti K."/>
            <person name="Lindquist E."/>
            <person name="Lipzen A."/>
            <person name="Khouja H.-R."/>
            <person name="Murat C."/>
            <person name="Ohm R."/>
            <person name="Olson A."/>
            <person name="Spatafora J."/>
            <person name="Veneault-Fourrey C."/>
            <person name="Henrissat B."/>
            <person name="Grigoriev I."/>
            <person name="Martin F."/>
            <person name="Perotto S."/>
        </authorList>
    </citation>
    <scope>NUCLEOTIDE SEQUENCE [LARGE SCALE GENOMIC DNA]</scope>
    <source>
        <strain evidence="6 7">UAMH 7357</strain>
    </source>
</reference>
<dbReference type="PANTHER" id="PTHR20963:SF43">
    <property type="entry name" value="PUTATIVE (AFU_ORTHOLOGUE AFUA_7G01240)-RELATED"/>
    <property type="match status" value="1"/>
</dbReference>
<evidence type="ECO:0000313" key="7">
    <source>
        <dbReference type="Proteomes" id="UP000235672"/>
    </source>
</evidence>
<keyword evidence="5" id="KW-0732">Signal</keyword>
<accession>A0A2J6PI41</accession>
<evidence type="ECO:0000256" key="1">
    <source>
        <dbReference type="ARBA" id="ARBA00022801"/>
    </source>
</evidence>
<evidence type="ECO:0000256" key="3">
    <source>
        <dbReference type="PIRSR" id="PIRSR000894-1"/>
    </source>
</evidence>
<feature type="active site" description="Proton donor" evidence="3">
    <location>
        <position position="353"/>
    </location>
</feature>
<dbReference type="Pfam" id="PF00328">
    <property type="entry name" value="His_Phos_2"/>
    <property type="match status" value="1"/>
</dbReference>
<evidence type="ECO:0000256" key="2">
    <source>
        <dbReference type="ARBA" id="ARBA00023180"/>
    </source>
</evidence>
<dbReference type="AlphaFoldDB" id="A0A2J6PI41"/>
<dbReference type="STRING" id="1745343.A0A2J6PI41"/>
<dbReference type="Gene3D" id="3.40.50.1240">
    <property type="entry name" value="Phosphoglycerate mutase-like"/>
    <property type="match status" value="1"/>
</dbReference>
<dbReference type="OrthoDB" id="6509975at2759"/>
<protein>
    <submittedName>
        <fullName evidence="6">Phosphoglycerate mutase-like protein</fullName>
    </submittedName>
</protein>
<feature type="disulfide bond" evidence="4">
    <location>
        <begin position="59"/>
        <end position="404"/>
    </location>
</feature>
<feature type="disulfide bond" evidence="4">
    <location>
        <begin position="259"/>
        <end position="272"/>
    </location>
</feature>
<evidence type="ECO:0000256" key="4">
    <source>
        <dbReference type="PIRSR" id="PIRSR000894-2"/>
    </source>
</evidence>
<feature type="active site" description="Nucleophile" evidence="3">
    <location>
        <position position="70"/>
    </location>
</feature>
<dbReference type="PANTHER" id="PTHR20963">
    <property type="entry name" value="MULTIPLE INOSITOL POLYPHOSPHATE PHOSPHATASE-RELATED"/>
    <property type="match status" value="1"/>
</dbReference>
<sequence length="510" mass="55621">MYALNLSGAVLLLSAVAVGAQDLLTDITQIQRYWGQLSPYADNAENYFGVEYVGVPDGCQVESVQSLQRHAQRFATSAIDDGENDQQFATKLSNFTMASNSTGSFTGPLSFLNTYRYPLVDTGLLTGIGGRILYNATVGQTAYNASFPNGTARAPNSEINWVLGFFGSSFETVPNPAFTNVTKPYEVVIIPEGGTENNTLASYDSCFNDNVEGIGDLGDLDLFTYLPDYLTAATSRLQKYAPADFMFTVNDTYAMQSICAYENAFIGMSDFCGLFMVDEWAGFEKTLDIEYYYDYAFGNPTGRAQGLGYVQELLARLNHTLITSSTSSVNSTLDGNAATFPTDQAFYADFSHDDIIVSVLTALSLDYIRDPPSLTQYPPNPNRHFILSHLTPFGARLITETIGCSSPNPEPVKNSRVSYTPGQYGYNPSNAIYKFIRMRLNHGILPLNTIRGGACGTSTTGRIGGMCALEDFITSQQNITALANYDCSCFGNYTIGNAMSGKDWDGAIFQ</sequence>
<evidence type="ECO:0000256" key="5">
    <source>
        <dbReference type="SAM" id="SignalP"/>
    </source>
</evidence>
<dbReference type="CDD" id="cd07061">
    <property type="entry name" value="HP_HAP_like"/>
    <property type="match status" value="1"/>
</dbReference>